<name>A0ABW0YHP0_9GAMM</name>
<proteinExistence type="predicted"/>
<sequence>MSKTKADKQWLDDVSSLCCIACRNAGLGPSLAEIHHVRFGVGMAQRAAHTQVLPLCPRHHRACYPTGFHAAPKSWQAEHGSEETLLTQVAREVAALRKNTIGRAA</sequence>
<dbReference type="Proteomes" id="UP001596132">
    <property type="component" value="Unassembled WGS sequence"/>
</dbReference>
<dbReference type="EMBL" id="JBHSPP010000017">
    <property type="protein sequence ID" value="MFC5707603.1"/>
    <property type="molecule type" value="Genomic_DNA"/>
</dbReference>
<dbReference type="RefSeq" id="WP_042642149.1">
    <property type="nucleotide sequence ID" value="NZ_CDDF01000011.1"/>
</dbReference>
<dbReference type="Pfam" id="PF16786">
    <property type="entry name" value="RecA_dep_nuc"/>
    <property type="match status" value="1"/>
</dbReference>
<evidence type="ECO:0000313" key="1">
    <source>
        <dbReference type="EMBL" id="MFC5707603.1"/>
    </source>
</evidence>
<reference evidence="2" key="1">
    <citation type="journal article" date="2019" name="Int. J. Syst. Evol. Microbiol.">
        <title>The Global Catalogue of Microorganisms (GCM) 10K type strain sequencing project: providing services to taxonomists for standard genome sequencing and annotation.</title>
        <authorList>
            <consortium name="The Broad Institute Genomics Platform"/>
            <consortium name="The Broad Institute Genome Sequencing Center for Infectious Disease"/>
            <person name="Wu L."/>
            <person name="Ma J."/>
        </authorList>
    </citation>
    <scope>NUCLEOTIDE SEQUENCE [LARGE SCALE GENOMIC DNA]</scope>
    <source>
        <strain evidence="2">KCTC 15012</strain>
    </source>
</reference>
<dbReference type="InterPro" id="IPR031875">
    <property type="entry name" value="RecA_dep_nuc"/>
</dbReference>
<evidence type="ECO:0000313" key="2">
    <source>
        <dbReference type="Proteomes" id="UP001596132"/>
    </source>
</evidence>
<organism evidence="1 2">
    <name type="scientific">Aeromonas eucrenophila</name>
    <dbReference type="NCBI Taxonomy" id="649"/>
    <lineage>
        <taxon>Bacteria</taxon>
        <taxon>Pseudomonadati</taxon>
        <taxon>Pseudomonadota</taxon>
        <taxon>Gammaproteobacteria</taxon>
        <taxon>Aeromonadales</taxon>
        <taxon>Aeromonadaceae</taxon>
        <taxon>Aeromonas</taxon>
    </lineage>
</organism>
<keyword evidence="2" id="KW-1185">Reference proteome</keyword>
<comment type="caution">
    <text evidence="1">The sequence shown here is derived from an EMBL/GenBank/DDBJ whole genome shotgun (WGS) entry which is preliminary data.</text>
</comment>
<accession>A0ABW0YHP0</accession>
<gene>
    <name evidence="1" type="ORF">ACFPVW_16425</name>
</gene>
<protein>
    <submittedName>
        <fullName evidence="1">Ref family recombination enhancement nuclease</fullName>
    </submittedName>
</protein>
<dbReference type="Gene3D" id="3.30.40.190">
    <property type="match status" value="1"/>
</dbReference>